<evidence type="ECO:0000256" key="6">
    <source>
        <dbReference type="ARBA" id="ARBA00023136"/>
    </source>
</evidence>
<sequence>MRFLYLAVLLGCLAGALWLEPALRVHVLRRWRRLLLTLVPVAVVFAVWDIAAIAAGHWTFDPRQTTGVVLAGGLPLDELLFFLVVPLCAILGFEAVRAVLRLPAGDEE</sequence>
<name>A0ABQ4CZT6_9ACTN</name>
<proteinExistence type="predicted"/>
<evidence type="ECO:0000259" key="9">
    <source>
        <dbReference type="Pfam" id="PF18916"/>
    </source>
</evidence>
<evidence type="ECO:0000256" key="5">
    <source>
        <dbReference type="ARBA" id="ARBA00022989"/>
    </source>
</evidence>
<keyword evidence="3 8" id="KW-0812">Transmembrane</keyword>
<evidence type="ECO:0000256" key="7">
    <source>
        <dbReference type="ARBA" id="ARBA00023235"/>
    </source>
</evidence>
<keyword evidence="6 8" id="KW-0472">Membrane</keyword>
<accession>A0ABQ4CZT6</accession>
<dbReference type="InterPro" id="IPR017825">
    <property type="entry name" value="Lycopene_cyclase_dom"/>
</dbReference>
<feature type="transmembrane region" description="Helical" evidence="8">
    <location>
        <begin position="79"/>
        <end position="100"/>
    </location>
</feature>
<evidence type="ECO:0000256" key="4">
    <source>
        <dbReference type="ARBA" id="ARBA00022746"/>
    </source>
</evidence>
<evidence type="ECO:0000256" key="1">
    <source>
        <dbReference type="ARBA" id="ARBA00004141"/>
    </source>
</evidence>
<keyword evidence="11" id="KW-1185">Reference proteome</keyword>
<feature type="domain" description="Lycopene cyclase" evidence="9">
    <location>
        <begin position="4"/>
        <end position="94"/>
    </location>
</feature>
<evidence type="ECO:0000313" key="11">
    <source>
        <dbReference type="Proteomes" id="UP000604117"/>
    </source>
</evidence>
<evidence type="ECO:0000256" key="8">
    <source>
        <dbReference type="SAM" id="Phobius"/>
    </source>
</evidence>
<feature type="transmembrane region" description="Helical" evidence="8">
    <location>
        <begin position="34"/>
        <end position="58"/>
    </location>
</feature>
<dbReference type="EMBL" id="BONE01000070">
    <property type="protein sequence ID" value="GIF76788.1"/>
    <property type="molecule type" value="Genomic_DNA"/>
</dbReference>
<comment type="subcellular location">
    <subcellularLocation>
        <location evidence="1">Membrane</location>
        <topology evidence="1">Multi-pass membrane protein</topology>
    </subcellularLocation>
</comment>
<comment type="pathway">
    <text evidence="2">Carotenoid biosynthesis.</text>
</comment>
<gene>
    <name evidence="10" type="ORF">Asi02nite_63060</name>
</gene>
<dbReference type="Proteomes" id="UP000604117">
    <property type="component" value="Unassembled WGS sequence"/>
</dbReference>
<dbReference type="Pfam" id="PF18916">
    <property type="entry name" value="Lycopene_cyc"/>
    <property type="match status" value="1"/>
</dbReference>
<keyword evidence="7" id="KW-0413">Isomerase</keyword>
<evidence type="ECO:0000313" key="10">
    <source>
        <dbReference type="EMBL" id="GIF76788.1"/>
    </source>
</evidence>
<dbReference type="NCBIfam" id="TIGR03462">
    <property type="entry name" value="CarR_dom_SF"/>
    <property type="match status" value="1"/>
</dbReference>
<keyword evidence="5 8" id="KW-1133">Transmembrane helix</keyword>
<comment type="caution">
    <text evidence="10">The sequence shown here is derived from an EMBL/GenBank/DDBJ whole genome shotgun (WGS) entry which is preliminary data.</text>
</comment>
<protein>
    <recommendedName>
        <fullName evidence="9">Lycopene cyclase domain-containing protein</fullName>
    </recommendedName>
</protein>
<evidence type="ECO:0000256" key="2">
    <source>
        <dbReference type="ARBA" id="ARBA00004829"/>
    </source>
</evidence>
<keyword evidence="4" id="KW-0125">Carotenoid biosynthesis</keyword>
<organism evidence="10 11">
    <name type="scientific">Asanoa siamensis</name>
    <dbReference type="NCBI Taxonomy" id="926357"/>
    <lineage>
        <taxon>Bacteria</taxon>
        <taxon>Bacillati</taxon>
        <taxon>Actinomycetota</taxon>
        <taxon>Actinomycetes</taxon>
        <taxon>Micromonosporales</taxon>
        <taxon>Micromonosporaceae</taxon>
        <taxon>Asanoa</taxon>
    </lineage>
</organism>
<evidence type="ECO:0000256" key="3">
    <source>
        <dbReference type="ARBA" id="ARBA00022692"/>
    </source>
</evidence>
<dbReference type="RefSeq" id="WP_203717656.1">
    <property type="nucleotide sequence ID" value="NZ_BONE01000070.1"/>
</dbReference>
<reference evidence="10 11" key="1">
    <citation type="submission" date="2021-01" db="EMBL/GenBank/DDBJ databases">
        <title>Whole genome shotgun sequence of Asanoa siamensis NBRC 107932.</title>
        <authorList>
            <person name="Komaki H."/>
            <person name="Tamura T."/>
        </authorList>
    </citation>
    <scope>NUCLEOTIDE SEQUENCE [LARGE SCALE GENOMIC DNA]</scope>
    <source>
        <strain evidence="10 11">NBRC 107932</strain>
    </source>
</reference>